<feature type="signal peptide" evidence="1">
    <location>
        <begin position="1"/>
        <end position="23"/>
    </location>
</feature>
<dbReference type="Proteomes" id="UP000523821">
    <property type="component" value="Unassembled WGS sequence"/>
</dbReference>
<gene>
    <name evidence="2" type="ORF">GGQ63_002327</name>
</gene>
<sequence length="176" mass="19333">MRGLAALLLISCVVAAPTAPATAQGAAAAGIRTGPSGLPLPRFVSLKASRVNVRVGPGEDYDIAWVFTRPGLPVEIVQEFDNWRRIRDSDGAEGWVFHSLLSGRRTAVVAPWEAKQPIPMRAAPDATAEITYYLEPKVVGAVTQCDKGWCRLSDKRFRGWMEQQRLWGVYPNETVD</sequence>
<evidence type="ECO:0000256" key="1">
    <source>
        <dbReference type="SAM" id="SignalP"/>
    </source>
</evidence>
<dbReference type="Pfam" id="PF06347">
    <property type="entry name" value="SH3_4"/>
    <property type="match status" value="2"/>
</dbReference>
<accession>A0A7W9L277</accession>
<keyword evidence="3" id="KW-1185">Reference proteome</keyword>
<feature type="chain" id="PRO_5031556668" evidence="1">
    <location>
        <begin position="24"/>
        <end position="176"/>
    </location>
</feature>
<dbReference type="AlphaFoldDB" id="A0A7W9L277"/>
<name>A0A7W9L277_9HYPH</name>
<dbReference type="InterPro" id="IPR010466">
    <property type="entry name" value="DUF1058"/>
</dbReference>
<evidence type="ECO:0000313" key="2">
    <source>
        <dbReference type="EMBL" id="MBB5753261.1"/>
    </source>
</evidence>
<protein>
    <submittedName>
        <fullName evidence="2">SH3-like domain-containing protein</fullName>
    </submittedName>
</protein>
<dbReference type="EMBL" id="JACHOO010000004">
    <property type="protein sequence ID" value="MBB5753261.1"/>
    <property type="molecule type" value="Genomic_DNA"/>
</dbReference>
<reference evidence="2 3" key="1">
    <citation type="submission" date="2020-08" db="EMBL/GenBank/DDBJ databases">
        <title>Genomic Encyclopedia of Type Strains, Phase IV (KMG-IV): sequencing the most valuable type-strain genomes for metagenomic binning, comparative biology and taxonomic classification.</title>
        <authorList>
            <person name="Goeker M."/>
        </authorList>
    </citation>
    <scope>NUCLEOTIDE SEQUENCE [LARGE SCALE GENOMIC DNA]</scope>
    <source>
        <strain evidence="2 3">DSM 16268</strain>
    </source>
</reference>
<proteinExistence type="predicted"/>
<comment type="caution">
    <text evidence="2">The sequence shown here is derived from an EMBL/GenBank/DDBJ whole genome shotgun (WGS) entry which is preliminary data.</text>
</comment>
<keyword evidence="1" id="KW-0732">Signal</keyword>
<dbReference type="Gene3D" id="2.30.30.40">
    <property type="entry name" value="SH3 Domains"/>
    <property type="match status" value="1"/>
</dbReference>
<organism evidence="2 3">
    <name type="scientific">Prosthecomicrobium pneumaticum</name>
    <dbReference type="NCBI Taxonomy" id="81895"/>
    <lineage>
        <taxon>Bacteria</taxon>
        <taxon>Pseudomonadati</taxon>
        <taxon>Pseudomonadota</taxon>
        <taxon>Alphaproteobacteria</taxon>
        <taxon>Hyphomicrobiales</taxon>
        <taxon>Kaistiaceae</taxon>
        <taxon>Prosthecomicrobium</taxon>
    </lineage>
</organism>
<evidence type="ECO:0000313" key="3">
    <source>
        <dbReference type="Proteomes" id="UP000523821"/>
    </source>
</evidence>